<dbReference type="AlphaFoldDB" id="A0A2S4JGA2"/>
<evidence type="ECO:0000256" key="1">
    <source>
        <dbReference type="SAM" id="Coils"/>
    </source>
</evidence>
<feature type="coiled-coil region" evidence="1">
    <location>
        <begin position="332"/>
        <end position="359"/>
    </location>
</feature>
<evidence type="ECO:0000313" key="3">
    <source>
        <dbReference type="Proteomes" id="UP000237350"/>
    </source>
</evidence>
<proteinExistence type="predicted"/>
<dbReference type="OrthoDB" id="9923599at2"/>
<comment type="caution">
    <text evidence="2">The sequence shown here is derived from an EMBL/GenBank/DDBJ whole genome shotgun (WGS) entry which is preliminary data.</text>
</comment>
<accession>A0A2S4JGA2</accession>
<name>A0A2S4JGA2_9SPIO</name>
<evidence type="ECO:0000313" key="2">
    <source>
        <dbReference type="EMBL" id="POQ98519.1"/>
    </source>
</evidence>
<keyword evidence="1" id="KW-0175">Coiled coil</keyword>
<sequence length="376" mass="43538">MKDYQKRIRHLTQEQARTLQGLEQAHQEAGLYAVDLPQQERPPQVAPLVEEYQAVRQKIETASTAIDRMMHIDARQEEIKRKLKSLQEERDTLHKRLSGVYEQIGAVAFRLFKESSLIDAGYSPIFETLASYHDEIQNLESRINSLGSRETSEEKAPLLEKIKTRGKTLYFRNRKNVRENRLPDLLQTTGEQLAQGDFIEQVNDEELNRVSEPLMAARARWKEIDRERQELTRESGQLVEEFNALSANRALDRARGEREEDILRAREELTTLSAAIGAIVEKESLPGFESHLQRIGEFRQEISHQESILKRLQAGQELESIEKELAHCRRHQEKTRSEITDLEERLRQLAGQEEALVLQERQLSSERGDPAELFPS</sequence>
<dbReference type="EMBL" id="LPWH01000122">
    <property type="protein sequence ID" value="POQ98519.1"/>
    <property type="molecule type" value="Genomic_DNA"/>
</dbReference>
<dbReference type="Proteomes" id="UP000237350">
    <property type="component" value="Unassembled WGS sequence"/>
</dbReference>
<reference evidence="3" key="1">
    <citation type="submission" date="2015-12" db="EMBL/GenBank/DDBJ databases">
        <authorList>
            <person name="Lodha T.D."/>
            <person name="Chintalapati S."/>
            <person name="Chintalapati V.R."/>
            <person name="Sravanthi T."/>
        </authorList>
    </citation>
    <scope>NUCLEOTIDE SEQUENCE [LARGE SCALE GENOMIC DNA]</scope>
    <source>
        <strain evidence="3">JC133</strain>
    </source>
</reference>
<dbReference type="RefSeq" id="WP_103681118.1">
    <property type="nucleotide sequence ID" value="NZ_LPWH01000122.1"/>
</dbReference>
<keyword evidence="3" id="KW-1185">Reference proteome</keyword>
<gene>
    <name evidence="2" type="ORF">AU468_13120</name>
</gene>
<organism evidence="2 3">
    <name type="scientific">Alkalispirochaeta sphaeroplastigenens</name>
    <dbReference type="NCBI Taxonomy" id="1187066"/>
    <lineage>
        <taxon>Bacteria</taxon>
        <taxon>Pseudomonadati</taxon>
        <taxon>Spirochaetota</taxon>
        <taxon>Spirochaetia</taxon>
        <taxon>Spirochaetales</taxon>
        <taxon>Spirochaetaceae</taxon>
        <taxon>Alkalispirochaeta</taxon>
    </lineage>
</organism>
<protein>
    <submittedName>
        <fullName evidence="2">Uncharacterized protein</fullName>
    </submittedName>
</protein>
<feature type="coiled-coil region" evidence="1">
    <location>
        <begin position="69"/>
        <end position="103"/>
    </location>
</feature>